<evidence type="ECO:0000259" key="13">
    <source>
        <dbReference type="Pfam" id="PF01490"/>
    </source>
</evidence>
<evidence type="ECO:0000256" key="7">
    <source>
        <dbReference type="ARBA" id="ARBA00022989"/>
    </source>
</evidence>
<feature type="transmembrane region" description="Helical" evidence="12">
    <location>
        <begin position="509"/>
        <end position="527"/>
    </location>
</feature>
<gene>
    <name evidence="14" type="ORF">ATEIFO6365_0012038400</name>
</gene>
<organism evidence="14 15">
    <name type="scientific">Aspergillus terreus</name>
    <dbReference type="NCBI Taxonomy" id="33178"/>
    <lineage>
        <taxon>Eukaryota</taxon>
        <taxon>Fungi</taxon>
        <taxon>Dikarya</taxon>
        <taxon>Ascomycota</taxon>
        <taxon>Pezizomycotina</taxon>
        <taxon>Eurotiomycetes</taxon>
        <taxon>Eurotiomycetidae</taxon>
        <taxon>Eurotiales</taxon>
        <taxon>Aspergillaceae</taxon>
        <taxon>Aspergillus</taxon>
        <taxon>Aspergillus subgen. Circumdati</taxon>
    </lineage>
</organism>
<comment type="similarity">
    <text evidence="5">Belongs to the amino acid/polyamine transporter 2 family.</text>
</comment>
<comment type="subcellular location">
    <subcellularLocation>
        <location evidence="1">Membrane</location>
        <topology evidence="1">Multi-pass membrane protein</topology>
    </subcellularLocation>
    <subcellularLocation>
        <location evidence="2">Peroxisome</location>
    </subcellularLocation>
</comment>
<evidence type="ECO:0000256" key="11">
    <source>
        <dbReference type="SAM" id="MobiDB-lite"/>
    </source>
</evidence>
<comment type="similarity">
    <text evidence="4">Belongs to the enoyl-CoA hydratase/isomerase family.</text>
</comment>
<dbReference type="GO" id="GO:0016853">
    <property type="term" value="F:isomerase activity"/>
    <property type="evidence" value="ECO:0007669"/>
    <property type="project" value="UniProtKB-KW"/>
</dbReference>
<protein>
    <submittedName>
        <fullName evidence="14">Amino acid transporter</fullName>
    </submittedName>
</protein>
<evidence type="ECO:0000256" key="4">
    <source>
        <dbReference type="ARBA" id="ARBA00005254"/>
    </source>
</evidence>
<evidence type="ECO:0000256" key="6">
    <source>
        <dbReference type="ARBA" id="ARBA00022692"/>
    </source>
</evidence>
<keyword evidence="8 12" id="KW-0472">Membrane</keyword>
<evidence type="ECO:0000256" key="1">
    <source>
        <dbReference type="ARBA" id="ARBA00004141"/>
    </source>
</evidence>
<feature type="domain" description="Amino acid transporter transmembrane" evidence="13">
    <location>
        <begin position="203"/>
        <end position="587"/>
    </location>
</feature>
<dbReference type="VEuPathDB" id="FungiDB:ATEG_08412"/>
<feature type="compositionally biased region" description="Acidic residues" evidence="11">
    <location>
        <begin position="160"/>
        <end position="174"/>
    </location>
</feature>
<reference evidence="14 15" key="1">
    <citation type="submission" date="2020-01" db="EMBL/GenBank/DDBJ databases">
        <title>Aspergillus terreus IFO 6365 whole genome shotgun sequence.</title>
        <authorList>
            <person name="Kanamasa S."/>
            <person name="Takahashi H."/>
        </authorList>
    </citation>
    <scope>NUCLEOTIDE SEQUENCE [LARGE SCALE GENOMIC DNA]</scope>
    <source>
        <strain evidence="14 15">IFO 6365</strain>
    </source>
</reference>
<evidence type="ECO:0000256" key="5">
    <source>
        <dbReference type="ARBA" id="ARBA00008066"/>
    </source>
</evidence>
<comment type="pathway">
    <text evidence="3">Lipid metabolism; fatty acid beta-oxidation.</text>
</comment>
<feature type="transmembrane region" description="Helical" evidence="12">
    <location>
        <begin position="279"/>
        <end position="300"/>
    </location>
</feature>
<evidence type="ECO:0000256" key="12">
    <source>
        <dbReference type="SAM" id="Phobius"/>
    </source>
</evidence>
<dbReference type="Gene3D" id="2.60.120.620">
    <property type="entry name" value="q2cbj1_9rhob like domain"/>
    <property type="match status" value="1"/>
</dbReference>
<evidence type="ECO:0000256" key="2">
    <source>
        <dbReference type="ARBA" id="ARBA00004275"/>
    </source>
</evidence>
<name>A0A5M3ZBF0_ASPTE</name>
<dbReference type="InterPro" id="IPR029045">
    <property type="entry name" value="ClpP/crotonase-like_dom_sf"/>
</dbReference>
<feature type="region of interest" description="Disordered" evidence="11">
    <location>
        <begin position="1"/>
        <end position="61"/>
    </location>
</feature>
<accession>A0A5M3ZBF0</accession>
<dbReference type="GO" id="GO:0005777">
    <property type="term" value="C:peroxisome"/>
    <property type="evidence" value="ECO:0007669"/>
    <property type="project" value="UniProtKB-SubCell"/>
</dbReference>
<keyword evidence="10" id="KW-0413">Isomerase</keyword>
<evidence type="ECO:0000256" key="8">
    <source>
        <dbReference type="ARBA" id="ARBA00023136"/>
    </source>
</evidence>
<keyword evidence="7 12" id="KW-1133">Transmembrane helix</keyword>
<dbReference type="Pfam" id="PF01490">
    <property type="entry name" value="Aa_trans"/>
    <property type="match status" value="1"/>
</dbReference>
<dbReference type="Gene3D" id="3.90.226.10">
    <property type="entry name" value="2-enoyl-CoA Hydratase, Chain A, domain 1"/>
    <property type="match status" value="1"/>
</dbReference>
<sequence length="1245" mass="138916">MAEDSGNSSAAASSVREPQDQSEILSQHLHPHFTGSLRDESPIVSGIGGDHPEPESSTLPVEDLPQSSLKLQGGDIHRDLYRLDAKSKQAKLDKRAASFSFIPREPEDTIDEAVTALEPGSFRRHFIRQHNGHFDNPGVTTSFLDFLDLYGNFAGEDLAETEDEESVVTDEQEAEEGRRRPSERTPLLRARKRSRVGRPGDASDVKTFFTLLKAFIGTGIIFLPKAFRNGGILFSSVTLVTVSLITTLCFHLLLKCRSQYGGGYGDLGERIAGPRLRSLILSSIALSQIGFVCACIIFTAENLHVFLRAVASRAMIVWSTGGLILLQVVVLTPLSWIRNISKLGPVALLADVFILIGLGYIYYYDIATMAARHGLEPSVQLFNPSSFTLTIGSCIFTFEGIGLILPVQSSMKRPEHFDYLLYIVMAIITVLFTAVGALSYGTFGEQTQTEIFSNFPQTSPLVNTIQFLYSLAILVGTPIQLFPASRILEGKLFGPKSGKRDPSIKWKKNVFRTGMVIACGMVAGVGAGDLDKFVSLIGSFACVPLVYIYPAYLHRRGVAQSTWVKRGDLAMMTLGLVFMIYTTTSTISGKHYPLLHPPRNVEPNALNHLRSVFNKMSSTYTHLLVDIRDQIGVIKLNRPESLNAWNETLLMDMVAAFRELDEHPDTVFTVLTGEGRFFSAGADIKGGIEMPPPGSTAAQTKLFYMRQFSREMELFRSMIDHRKVFVLALNGPAVGGGAAWFEGIADIVVAAKGAYMQVPFSSLGLVPEFGAAPTFARNIGTRRANDFLMFGRKCSVEEMESWGLINRIFPAEGFHERVRGFLIEQLAVNDGKSMMETKRLQNAPLRGERILAMFDAAHALAERFVDGAPVERFRKKTEQLSKASRLIPFDVSPIPRFLIPESCPRQQRIRGNLLHPEDKMGDSPYRLTEEQKTHFLQHGYVRIPDCFSREKAAEWTSDVWIRLGYSPTDKTTWKKERINMPRHRSAPVSDFAPKAWAAICELCGGEERVSDISSEWGDGLIVNLGSDEWEGRWPDPRDLDNWHVDGDFFMHYLDSPEQALLVIPLFTDIQEHGGGTMICPQAIPLIAKHLYEHPEGVSPHMVPRGAKAKHEGLEFYLSLIRECNEFHEMTGTVGDVVLMHPFMCHSASKNSLRIPRIITNPPVGLKEPFNFDRDDPSQYSLVERKTLLALGKDRLPGWKITTERERIVPARMKAAREMKEQELQRLHKARGLDGAAQRVDEGEWL</sequence>
<dbReference type="GO" id="GO:0005774">
    <property type="term" value="C:vacuolar membrane"/>
    <property type="evidence" value="ECO:0007669"/>
    <property type="project" value="TreeGrafter"/>
</dbReference>
<dbReference type="CDD" id="cd06558">
    <property type="entry name" value="crotonase-like"/>
    <property type="match status" value="1"/>
</dbReference>
<feature type="transmembrane region" description="Helical" evidence="12">
    <location>
        <begin position="384"/>
        <end position="407"/>
    </location>
</feature>
<proteinExistence type="inferred from homology"/>
<dbReference type="VEuPathDB" id="FungiDB:ATEG_08410"/>
<feature type="transmembrane region" description="Helical" evidence="12">
    <location>
        <begin position="533"/>
        <end position="549"/>
    </location>
</feature>
<feature type="transmembrane region" description="Helical" evidence="12">
    <location>
        <begin position="233"/>
        <end position="254"/>
    </location>
</feature>
<evidence type="ECO:0000256" key="9">
    <source>
        <dbReference type="ARBA" id="ARBA00023140"/>
    </source>
</evidence>
<dbReference type="VEuPathDB" id="FungiDB:ATEG_08411"/>
<dbReference type="Proteomes" id="UP000452235">
    <property type="component" value="Unassembled WGS sequence"/>
</dbReference>
<feature type="transmembrane region" description="Helical" evidence="12">
    <location>
        <begin position="419"/>
        <end position="440"/>
    </location>
</feature>
<dbReference type="FunFam" id="3.90.226.10:FF:000048">
    <property type="entry name" value="3,2-trans-enoyl-CoA isomerase"/>
    <property type="match status" value="1"/>
</dbReference>
<feature type="compositionally biased region" description="Polar residues" evidence="11">
    <location>
        <begin position="1"/>
        <end position="12"/>
    </location>
</feature>
<feature type="transmembrane region" description="Helical" evidence="12">
    <location>
        <begin position="569"/>
        <end position="589"/>
    </location>
</feature>
<feature type="transmembrane region" description="Helical" evidence="12">
    <location>
        <begin position="467"/>
        <end position="488"/>
    </location>
</feature>
<keyword evidence="6 12" id="KW-0812">Transmembrane</keyword>
<dbReference type="GO" id="GO:0005302">
    <property type="term" value="F:L-tyrosine transmembrane transporter activity"/>
    <property type="evidence" value="ECO:0007669"/>
    <property type="project" value="TreeGrafter"/>
</dbReference>
<feature type="transmembrane region" description="Helical" evidence="12">
    <location>
        <begin position="346"/>
        <end position="364"/>
    </location>
</feature>
<dbReference type="SUPFAM" id="SSF51197">
    <property type="entry name" value="Clavaminate synthase-like"/>
    <property type="match status" value="1"/>
</dbReference>
<keyword evidence="15" id="KW-1185">Reference proteome</keyword>
<evidence type="ECO:0000256" key="10">
    <source>
        <dbReference type="ARBA" id="ARBA00023235"/>
    </source>
</evidence>
<dbReference type="OrthoDB" id="1684102at2759"/>
<evidence type="ECO:0000313" key="14">
    <source>
        <dbReference type="EMBL" id="GFF20628.1"/>
    </source>
</evidence>
<dbReference type="PANTHER" id="PTHR22950">
    <property type="entry name" value="AMINO ACID TRANSPORTER"/>
    <property type="match status" value="1"/>
</dbReference>
<dbReference type="InterPro" id="IPR001753">
    <property type="entry name" value="Enoyl-CoA_hydra/iso"/>
</dbReference>
<dbReference type="SUPFAM" id="SSF52096">
    <property type="entry name" value="ClpP/crotonase"/>
    <property type="match status" value="1"/>
</dbReference>
<dbReference type="AlphaFoldDB" id="A0A5M3ZBF0"/>
<feature type="transmembrane region" description="Helical" evidence="12">
    <location>
        <begin position="315"/>
        <end position="334"/>
    </location>
</feature>
<dbReference type="PANTHER" id="PTHR22950:SF332">
    <property type="entry name" value="AMINO ACID TRANSPORTER (EUROFUNG)"/>
    <property type="match status" value="1"/>
</dbReference>
<keyword evidence="9" id="KW-0576">Peroxisome</keyword>
<evidence type="ECO:0000256" key="3">
    <source>
        <dbReference type="ARBA" id="ARBA00005005"/>
    </source>
</evidence>
<dbReference type="Pfam" id="PF00378">
    <property type="entry name" value="ECH_1"/>
    <property type="match status" value="1"/>
</dbReference>
<dbReference type="EMBL" id="BLJY01000012">
    <property type="protein sequence ID" value="GFF20628.1"/>
    <property type="molecule type" value="Genomic_DNA"/>
</dbReference>
<comment type="caution">
    <text evidence="14">The sequence shown here is derived from an EMBL/GenBank/DDBJ whole genome shotgun (WGS) entry which is preliminary data.</text>
</comment>
<feature type="region of interest" description="Disordered" evidence="11">
    <location>
        <begin position="160"/>
        <end position="200"/>
    </location>
</feature>
<dbReference type="InterPro" id="IPR013057">
    <property type="entry name" value="AA_transpt_TM"/>
</dbReference>
<evidence type="ECO:0000313" key="15">
    <source>
        <dbReference type="Proteomes" id="UP000452235"/>
    </source>
</evidence>